<dbReference type="AlphaFoldDB" id="A0A075GNP8"/>
<organism evidence="1">
    <name type="scientific">uncultured marine group II/III euryarchaeote KM3_164_F01</name>
    <dbReference type="NCBI Taxonomy" id="1457917"/>
    <lineage>
        <taxon>Archaea</taxon>
        <taxon>Methanobacteriati</taxon>
        <taxon>Methanobacteriota</taxon>
        <taxon>environmental samples</taxon>
    </lineage>
</organism>
<accession>A0A075GNP8</accession>
<name>A0A075GNP8_9EURY</name>
<dbReference type="EMBL" id="KF900678">
    <property type="protein sequence ID" value="AIF03388.1"/>
    <property type="molecule type" value="Genomic_DNA"/>
</dbReference>
<sequence>MAMFANTRIAWSPTRGRLLDNCSRRYVLEHVIGPNDKFVKRKSRVRRLGDYARSGLRDALLARLENSDSSMNDLRLTIHRNILRAIVAGEVLEDHPHGQVNEAVEMMMHRLRLFEAAPLVGFNRRSAEEVLVIDRLQPLLLDGARQYGAPDLIVRNGSRLCLVRIAMEMRSRTPDRAGELELGSMLLWAERNPLIEADIDEIDVVRIGWLGTRWVKWSRRASKEWVAQARSMIAMDIEQMARLMIFDGKLEALPRSRSRWRCSNCAFNDECPGFEIREKKPNRQLQLLGQLP</sequence>
<proteinExistence type="predicted"/>
<protein>
    <recommendedName>
        <fullName evidence="2">PD-(D/E)XK endonuclease-like domain-containing protein</fullName>
    </recommendedName>
</protein>
<reference evidence="1" key="1">
    <citation type="journal article" date="2014" name="Genome Biol. Evol.">
        <title>Pangenome evidence for extensive interdomain horizontal transfer affecting lineage core and shell genes in uncultured planktonic thaumarchaeota and euryarchaeota.</title>
        <authorList>
            <person name="Deschamps P."/>
            <person name="Zivanovic Y."/>
            <person name="Moreira D."/>
            <person name="Rodriguez-Valera F."/>
            <person name="Lopez-Garcia P."/>
        </authorList>
    </citation>
    <scope>NUCLEOTIDE SEQUENCE</scope>
</reference>
<evidence type="ECO:0000313" key="1">
    <source>
        <dbReference type="EMBL" id="AIF03388.1"/>
    </source>
</evidence>
<evidence type="ECO:0008006" key="2">
    <source>
        <dbReference type="Google" id="ProtNLM"/>
    </source>
</evidence>